<dbReference type="KEGG" id="tpal:117644850"/>
<keyword evidence="1" id="KW-0812">Transmembrane</keyword>
<protein>
    <submittedName>
        <fullName evidence="3">Uncharacterized protein LOC117644850</fullName>
    </submittedName>
</protein>
<name>A0A6P8YTF6_THRPL</name>
<dbReference type="GeneID" id="117644850"/>
<keyword evidence="1" id="KW-0472">Membrane</keyword>
<keyword evidence="2" id="KW-1185">Reference proteome</keyword>
<dbReference type="RefSeq" id="XP_034240386.1">
    <property type="nucleotide sequence ID" value="XM_034384495.1"/>
</dbReference>
<dbReference type="OrthoDB" id="6776294at2759"/>
<sequence>MQLLLVAYPLCLMLIELVILLGVSNRFFLREMQEVKSRCDKLAIIINKIYNCVCPVLETSQENDGRGMPKLPNSSFEELRKWEEFLQDHDNKLHVIRLLSDRCSANNLRDSVNNMLRFFLSNKLACSFNLKEKNKADATMTKVAFEGSRSWTVILASMTAFKNSVAKSGGSLHYSIAPVDVGNSVGRWLKDAPKRYLLDLKCDKAVGASCTKVPPEMLLVPPENFKLV</sequence>
<evidence type="ECO:0000256" key="1">
    <source>
        <dbReference type="SAM" id="Phobius"/>
    </source>
</evidence>
<keyword evidence="1" id="KW-1133">Transmembrane helix</keyword>
<evidence type="ECO:0000313" key="2">
    <source>
        <dbReference type="Proteomes" id="UP000515158"/>
    </source>
</evidence>
<gene>
    <name evidence="3" type="primary">LOC117644850</name>
</gene>
<accession>A0A6P8YTF6</accession>
<feature type="transmembrane region" description="Helical" evidence="1">
    <location>
        <begin position="6"/>
        <end position="28"/>
    </location>
</feature>
<dbReference type="Proteomes" id="UP000515158">
    <property type="component" value="Unplaced"/>
</dbReference>
<dbReference type="AlphaFoldDB" id="A0A6P8YTF6"/>
<organism evidence="3">
    <name type="scientific">Thrips palmi</name>
    <name type="common">Melon thrips</name>
    <dbReference type="NCBI Taxonomy" id="161013"/>
    <lineage>
        <taxon>Eukaryota</taxon>
        <taxon>Metazoa</taxon>
        <taxon>Ecdysozoa</taxon>
        <taxon>Arthropoda</taxon>
        <taxon>Hexapoda</taxon>
        <taxon>Insecta</taxon>
        <taxon>Pterygota</taxon>
        <taxon>Neoptera</taxon>
        <taxon>Paraneoptera</taxon>
        <taxon>Thysanoptera</taxon>
        <taxon>Terebrantia</taxon>
        <taxon>Thripoidea</taxon>
        <taxon>Thripidae</taxon>
        <taxon>Thrips</taxon>
    </lineage>
</organism>
<dbReference type="InParanoid" id="A0A6P8YTF6"/>
<proteinExistence type="predicted"/>
<reference evidence="3" key="1">
    <citation type="submission" date="2025-08" db="UniProtKB">
        <authorList>
            <consortium name="RefSeq"/>
        </authorList>
    </citation>
    <scope>IDENTIFICATION</scope>
    <source>
        <tissue evidence="3">Total insect</tissue>
    </source>
</reference>
<evidence type="ECO:0000313" key="3">
    <source>
        <dbReference type="RefSeq" id="XP_034240386.1"/>
    </source>
</evidence>